<comment type="caution">
    <text evidence="2">The sequence shown here is derived from an EMBL/GenBank/DDBJ whole genome shotgun (WGS) entry which is preliminary data.</text>
</comment>
<evidence type="ECO:0000313" key="2">
    <source>
        <dbReference type="EMBL" id="KAF6027377.1"/>
    </source>
</evidence>
<accession>A0A7J7JMW4</accession>
<protein>
    <submittedName>
        <fullName evidence="2">Uncharacterized protein</fullName>
    </submittedName>
</protein>
<feature type="region of interest" description="Disordered" evidence="1">
    <location>
        <begin position="1"/>
        <end position="20"/>
    </location>
</feature>
<dbReference type="EMBL" id="VXIV02002101">
    <property type="protein sequence ID" value="KAF6027377.1"/>
    <property type="molecule type" value="Genomic_DNA"/>
</dbReference>
<proteinExistence type="predicted"/>
<keyword evidence="3" id="KW-1185">Reference proteome</keyword>
<dbReference type="Proteomes" id="UP000593567">
    <property type="component" value="Unassembled WGS sequence"/>
</dbReference>
<dbReference type="AlphaFoldDB" id="A0A7J7JMW4"/>
<gene>
    <name evidence="2" type="ORF">EB796_014310</name>
</gene>
<evidence type="ECO:0000313" key="3">
    <source>
        <dbReference type="Proteomes" id="UP000593567"/>
    </source>
</evidence>
<reference evidence="2" key="1">
    <citation type="submission" date="2020-06" db="EMBL/GenBank/DDBJ databases">
        <title>Draft genome of Bugula neritina, a colonial animal packing powerful symbionts and potential medicines.</title>
        <authorList>
            <person name="Rayko M."/>
        </authorList>
    </citation>
    <scope>NUCLEOTIDE SEQUENCE [LARGE SCALE GENOMIC DNA]</scope>
    <source>
        <strain evidence="2">Kwan_BN1</strain>
    </source>
</reference>
<name>A0A7J7JMW4_BUGNE</name>
<organism evidence="2 3">
    <name type="scientific">Bugula neritina</name>
    <name type="common">Brown bryozoan</name>
    <name type="synonym">Sertularia neritina</name>
    <dbReference type="NCBI Taxonomy" id="10212"/>
    <lineage>
        <taxon>Eukaryota</taxon>
        <taxon>Metazoa</taxon>
        <taxon>Spiralia</taxon>
        <taxon>Lophotrochozoa</taxon>
        <taxon>Bryozoa</taxon>
        <taxon>Gymnolaemata</taxon>
        <taxon>Cheilostomatida</taxon>
        <taxon>Flustrina</taxon>
        <taxon>Buguloidea</taxon>
        <taxon>Bugulidae</taxon>
        <taxon>Bugula</taxon>
    </lineage>
</organism>
<sequence length="97" mass="10902">MAGGERYLEVEEDELDPPAHLSTVTSATTSLARLSCADKVTSVQNVTCFVTILPTLEKVESIKTYLERMIRERGRKMIRAGRHIHTAADVEHYIRST</sequence>
<evidence type="ECO:0000256" key="1">
    <source>
        <dbReference type="SAM" id="MobiDB-lite"/>
    </source>
</evidence>